<feature type="transmembrane region" description="Helical" evidence="6">
    <location>
        <begin position="103"/>
        <end position="122"/>
    </location>
</feature>
<dbReference type="EMBL" id="JAUTBF010000001">
    <property type="protein sequence ID" value="MDQ1121551.1"/>
    <property type="molecule type" value="Genomic_DNA"/>
</dbReference>
<evidence type="ECO:0000256" key="1">
    <source>
        <dbReference type="ARBA" id="ARBA00004651"/>
    </source>
</evidence>
<accession>A0ABU0TPF7</accession>
<organism evidence="7 8">
    <name type="scientific">Microbacterium trichothecenolyticum</name>
    <name type="common">Aureobacterium trichothecenolyticum</name>
    <dbReference type="NCBI Taxonomy" id="69370"/>
    <lineage>
        <taxon>Bacteria</taxon>
        <taxon>Bacillati</taxon>
        <taxon>Actinomycetota</taxon>
        <taxon>Actinomycetes</taxon>
        <taxon>Micrococcales</taxon>
        <taxon>Microbacteriaceae</taxon>
        <taxon>Microbacterium</taxon>
    </lineage>
</organism>
<feature type="transmembrane region" description="Helical" evidence="6">
    <location>
        <begin position="134"/>
        <end position="154"/>
    </location>
</feature>
<gene>
    <name evidence="7" type="ORF">QE412_000124</name>
</gene>
<feature type="transmembrane region" description="Helical" evidence="6">
    <location>
        <begin position="346"/>
        <end position="365"/>
    </location>
</feature>
<comment type="subcellular location">
    <subcellularLocation>
        <location evidence="1">Cell membrane</location>
        <topology evidence="1">Multi-pass membrane protein</topology>
    </subcellularLocation>
</comment>
<keyword evidence="2" id="KW-1003">Cell membrane</keyword>
<dbReference type="RefSeq" id="WP_307478841.1">
    <property type="nucleotide sequence ID" value="NZ_JAUTBF010000001.1"/>
</dbReference>
<evidence type="ECO:0000256" key="2">
    <source>
        <dbReference type="ARBA" id="ARBA00022475"/>
    </source>
</evidence>
<protein>
    <submittedName>
        <fullName evidence="7">O-antigen/teichoic acid export membrane protein</fullName>
    </submittedName>
</protein>
<evidence type="ECO:0000313" key="7">
    <source>
        <dbReference type="EMBL" id="MDQ1121551.1"/>
    </source>
</evidence>
<evidence type="ECO:0000313" key="8">
    <source>
        <dbReference type="Proteomes" id="UP001226691"/>
    </source>
</evidence>
<reference evidence="7 8" key="1">
    <citation type="submission" date="2023-07" db="EMBL/GenBank/DDBJ databases">
        <title>Functional and genomic diversity of the sorghum phyllosphere microbiome.</title>
        <authorList>
            <person name="Shade A."/>
        </authorList>
    </citation>
    <scope>NUCLEOTIDE SEQUENCE [LARGE SCALE GENOMIC DNA]</scope>
    <source>
        <strain evidence="7 8">SORGH_AS_1207</strain>
    </source>
</reference>
<keyword evidence="4 6" id="KW-1133">Transmembrane helix</keyword>
<evidence type="ECO:0000256" key="5">
    <source>
        <dbReference type="ARBA" id="ARBA00023136"/>
    </source>
</evidence>
<feature type="transmembrane region" description="Helical" evidence="6">
    <location>
        <begin position="166"/>
        <end position="184"/>
    </location>
</feature>
<feature type="transmembrane region" description="Helical" evidence="6">
    <location>
        <begin position="205"/>
        <end position="228"/>
    </location>
</feature>
<dbReference type="PANTHER" id="PTHR30250:SF26">
    <property type="entry name" value="PSMA PROTEIN"/>
    <property type="match status" value="1"/>
</dbReference>
<comment type="caution">
    <text evidence="7">The sequence shown here is derived from an EMBL/GenBank/DDBJ whole genome shotgun (WGS) entry which is preliminary data.</text>
</comment>
<feature type="transmembrane region" description="Helical" evidence="6">
    <location>
        <begin position="280"/>
        <end position="300"/>
    </location>
</feature>
<name>A0ABU0TPF7_MICTR</name>
<evidence type="ECO:0000256" key="4">
    <source>
        <dbReference type="ARBA" id="ARBA00022989"/>
    </source>
</evidence>
<keyword evidence="8" id="KW-1185">Reference proteome</keyword>
<dbReference type="Proteomes" id="UP001226691">
    <property type="component" value="Unassembled WGS sequence"/>
</dbReference>
<dbReference type="InterPro" id="IPR050833">
    <property type="entry name" value="Poly_Biosynth_Transport"/>
</dbReference>
<dbReference type="PANTHER" id="PTHR30250">
    <property type="entry name" value="PST FAMILY PREDICTED COLANIC ACID TRANSPORTER"/>
    <property type="match status" value="1"/>
</dbReference>
<proteinExistence type="predicted"/>
<keyword evidence="5 6" id="KW-0472">Membrane</keyword>
<feature type="transmembrane region" description="Helical" evidence="6">
    <location>
        <begin position="240"/>
        <end position="259"/>
    </location>
</feature>
<evidence type="ECO:0000256" key="3">
    <source>
        <dbReference type="ARBA" id="ARBA00022692"/>
    </source>
</evidence>
<evidence type="ECO:0000256" key="6">
    <source>
        <dbReference type="SAM" id="Phobius"/>
    </source>
</evidence>
<feature type="transmembrane region" description="Helical" evidence="6">
    <location>
        <begin position="75"/>
        <end position="97"/>
    </location>
</feature>
<sequence length="407" mass="42318">MTRLFWSSADQALSSLSNLFLSVLVARSAGEAEFGAFALAFAIYQLGLGLSRAVTGEPTLIRFSDDDSRGGASAAIASGWVIGLAGAVAVGALALVIPAFWTTLALMAVGFPVLMLVDAARYTEFARSRPSRAFAIDAIWIGSQGALLVVLWSVELWSAPTIVLSWVVGSACALAFVVISQGSLPGPLTGVRWLRENRDLSGRFAAEYLAISGVQQSVVFFSVIFAGLTASGAIRGGQVVLGPLSIFTMGFAVVALPALSRLARSGRFDRLRNRSVMVSAILSGATLAYGAVVLTIPASVGEAALGASWDVGAALLPVLILQLLASNVSYGATSGLRALQLARRSLILRWSTAPVIIAAVVYGAWQGGAFGAVLAAVIGGALQAVAWWTTFLVSLRQMDRGQEEAPA</sequence>
<keyword evidence="3 6" id="KW-0812">Transmembrane</keyword>
<feature type="transmembrane region" description="Helical" evidence="6">
    <location>
        <begin position="371"/>
        <end position="393"/>
    </location>
</feature>
<feature type="transmembrane region" description="Helical" evidence="6">
    <location>
        <begin position="36"/>
        <end position="54"/>
    </location>
</feature>
<feature type="transmembrane region" description="Helical" evidence="6">
    <location>
        <begin position="306"/>
        <end position="325"/>
    </location>
</feature>